<gene>
    <name evidence="5" type="ORF">GCM10010967_33200</name>
</gene>
<evidence type="ECO:0000313" key="6">
    <source>
        <dbReference type="Proteomes" id="UP000632339"/>
    </source>
</evidence>
<dbReference type="SUPFAM" id="SSF46689">
    <property type="entry name" value="Homeodomain-like"/>
    <property type="match status" value="2"/>
</dbReference>
<proteinExistence type="predicted"/>
<dbReference type="InterPro" id="IPR018062">
    <property type="entry name" value="HTH_AraC-typ_CS"/>
</dbReference>
<name>A0ABQ2I2H6_9BACT</name>
<dbReference type="RefSeq" id="WP_019942709.1">
    <property type="nucleotide sequence ID" value="NZ_BMLI01000001.1"/>
</dbReference>
<evidence type="ECO:0000259" key="4">
    <source>
        <dbReference type="PROSITE" id="PS01124"/>
    </source>
</evidence>
<evidence type="ECO:0000256" key="3">
    <source>
        <dbReference type="ARBA" id="ARBA00023163"/>
    </source>
</evidence>
<accession>A0ABQ2I2H6</accession>
<dbReference type="Gene3D" id="1.10.10.60">
    <property type="entry name" value="Homeodomain-like"/>
    <property type="match status" value="2"/>
</dbReference>
<dbReference type="PROSITE" id="PS00041">
    <property type="entry name" value="HTH_ARAC_FAMILY_1"/>
    <property type="match status" value="1"/>
</dbReference>
<evidence type="ECO:0000313" key="5">
    <source>
        <dbReference type="EMBL" id="GGM96831.1"/>
    </source>
</evidence>
<keyword evidence="6" id="KW-1185">Reference proteome</keyword>
<dbReference type="InterPro" id="IPR009057">
    <property type="entry name" value="Homeodomain-like_sf"/>
</dbReference>
<dbReference type="InterPro" id="IPR020449">
    <property type="entry name" value="Tscrpt_reg_AraC-type_HTH"/>
</dbReference>
<organism evidence="5 6">
    <name type="scientific">Dyadobacter beijingensis</name>
    <dbReference type="NCBI Taxonomy" id="365489"/>
    <lineage>
        <taxon>Bacteria</taxon>
        <taxon>Pseudomonadati</taxon>
        <taxon>Bacteroidota</taxon>
        <taxon>Cytophagia</taxon>
        <taxon>Cytophagales</taxon>
        <taxon>Spirosomataceae</taxon>
        <taxon>Dyadobacter</taxon>
    </lineage>
</organism>
<sequence>MKPNFAILSDLAHARKSFVVKKIARSSFSTDFHFHKECQLVHVVSGSGVRIIGQSVERFEKGDLTFVGPNVPHVWYSESESGNPETLEAISLALYIDSELLCEQMSGLVDVKKVQGFFNESQRGLKIHGNKKEQVVDILQEMLEQKEIHLLSSFLRILAHLSDPEELTYLNAPDPISTYSIKPHGRIPKLMYYIHQNFKEDISLENAASVAGLQIHAFCRYFKALTNRTFSEFLNDVRIGYACKLLHQSDLPITQIALECGYSNISYFNRCFKKINKMSPKEFRDSLETRNRRKG</sequence>
<dbReference type="PANTHER" id="PTHR43280">
    <property type="entry name" value="ARAC-FAMILY TRANSCRIPTIONAL REGULATOR"/>
    <property type="match status" value="1"/>
</dbReference>
<dbReference type="InterPro" id="IPR018060">
    <property type="entry name" value="HTH_AraC"/>
</dbReference>
<dbReference type="EMBL" id="BMLI01000001">
    <property type="protein sequence ID" value="GGM96831.1"/>
    <property type="molecule type" value="Genomic_DNA"/>
</dbReference>
<dbReference type="PANTHER" id="PTHR43280:SF27">
    <property type="entry name" value="TRANSCRIPTIONAL REGULATOR MTLR"/>
    <property type="match status" value="1"/>
</dbReference>
<dbReference type="Gene3D" id="2.60.120.10">
    <property type="entry name" value="Jelly Rolls"/>
    <property type="match status" value="1"/>
</dbReference>
<protein>
    <submittedName>
        <fullName evidence="5">AraC family transcriptional regulator</fullName>
    </submittedName>
</protein>
<dbReference type="PRINTS" id="PR00032">
    <property type="entry name" value="HTHARAC"/>
</dbReference>
<dbReference type="SUPFAM" id="SSF51182">
    <property type="entry name" value="RmlC-like cupins"/>
    <property type="match status" value="1"/>
</dbReference>
<feature type="domain" description="HTH araC/xylS-type" evidence="4">
    <location>
        <begin position="188"/>
        <end position="286"/>
    </location>
</feature>
<dbReference type="InterPro" id="IPR011051">
    <property type="entry name" value="RmlC_Cupin_sf"/>
</dbReference>
<keyword evidence="1" id="KW-0805">Transcription regulation</keyword>
<dbReference type="Proteomes" id="UP000632339">
    <property type="component" value="Unassembled WGS sequence"/>
</dbReference>
<keyword evidence="3" id="KW-0804">Transcription</keyword>
<evidence type="ECO:0000256" key="1">
    <source>
        <dbReference type="ARBA" id="ARBA00023015"/>
    </source>
</evidence>
<dbReference type="Pfam" id="PF12833">
    <property type="entry name" value="HTH_18"/>
    <property type="match status" value="1"/>
</dbReference>
<dbReference type="SMART" id="SM00342">
    <property type="entry name" value="HTH_ARAC"/>
    <property type="match status" value="1"/>
</dbReference>
<evidence type="ECO:0000256" key="2">
    <source>
        <dbReference type="ARBA" id="ARBA00023125"/>
    </source>
</evidence>
<reference evidence="6" key="1">
    <citation type="journal article" date="2019" name="Int. J. Syst. Evol. Microbiol.">
        <title>The Global Catalogue of Microorganisms (GCM) 10K type strain sequencing project: providing services to taxonomists for standard genome sequencing and annotation.</title>
        <authorList>
            <consortium name="The Broad Institute Genomics Platform"/>
            <consortium name="The Broad Institute Genome Sequencing Center for Infectious Disease"/>
            <person name="Wu L."/>
            <person name="Ma J."/>
        </authorList>
    </citation>
    <scope>NUCLEOTIDE SEQUENCE [LARGE SCALE GENOMIC DNA]</scope>
    <source>
        <strain evidence="6">CGMCC 1.6375</strain>
    </source>
</reference>
<dbReference type="InterPro" id="IPR014710">
    <property type="entry name" value="RmlC-like_jellyroll"/>
</dbReference>
<comment type="caution">
    <text evidence="5">The sequence shown here is derived from an EMBL/GenBank/DDBJ whole genome shotgun (WGS) entry which is preliminary data.</text>
</comment>
<dbReference type="PROSITE" id="PS01124">
    <property type="entry name" value="HTH_ARAC_FAMILY_2"/>
    <property type="match status" value="1"/>
</dbReference>
<keyword evidence="2" id="KW-0238">DNA-binding</keyword>